<dbReference type="NCBIfam" id="NF033674">
    <property type="entry name" value="stress_OB_fold"/>
    <property type="match status" value="1"/>
</dbReference>
<dbReference type="InterPro" id="IPR005220">
    <property type="entry name" value="CarO-like"/>
</dbReference>
<dbReference type="GO" id="GO:0003677">
    <property type="term" value="F:DNA binding"/>
    <property type="evidence" value="ECO:0007669"/>
    <property type="project" value="UniProtKB-KW"/>
</dbReference>
<sequence length="121" mass="13189">MKKLPLILSTLLLAVTANVWAGHEDDQKIMTAAAKHPVTVAQAKKLGDETAVSVTGTIVRQIKHEHYELKDASGTIVVDIDEKLATAEQLKAGTKVKVLGEVDTHKHRPTDIDAVKVEFMK</sequence>
<evidence type="ECO:0000313" key="3">
    <source>
        <dbReference type="EMBL" id="OTG62652.1"/>
    </source>
</evidence>
<dbReference type="InterPro" id="IPR036700">
    <property type="entry name" value="BOBF_sf"/>
</dbReference>
<dbReference type="RefSeq" id="WP_086204636.1">
    <property type="nucleotide sequence ID" value="NZ_NEGB01000012.1"/>
</dbReference>
<feature type="chain" id="PRO_5012101764" evidence="2">
    <location>
        <begin position="22"/>
        <end position="121"/>
    </location>
</feature>
<dbReference type="SUPFAM" id="SSF101756">
    <property type="entry name" value="Hypothetical protein YgiW"/>
    <property type="match status" value="1"/>
</dbReference>
<keyword evidence="3" id="KW-0238">DNA-binding</keyword>
<dbReference type="Proteomes" id="UP000242765">
    <property type="component" value="Unassembled WGS sequence"/>
</dbReference>
<evidence type="ECO:0000313" key="4">
    <source>
        <dbReference type="Proteomes" id="UP000242765"/>
    </source>
</evidence>
<dbReference type="Gene3D" id="2.40.50.200">
    <property type="entry name" value="Bacterial OB-fold"/>
    <property type="match status" value="1"/>
</dbReference>
<dbReference type="AlphaFoldDB" id="A0A1Y3C9R1"/>
<dbReference type="OrthoDB" id="598245at2"/>
<feature type="signal peptide" evidence="2">
    <location>
        <begin position="1"/>
        <end position="21"/>
    </location>
</feature>
<accession>A0A1Y3C9R1</accession>
<proteinExistence type="predicted"/>
<evidence type="ECO:0000256" key="2">
    <source>
        <dbReference type="SAM" id="SignalP"/>
    </source>
</evidence>
<reference evidence="3 4" key="1">
    <citation type="submission" date="2017-04" db="EMBL/GenBank/DDBJ databases">
        <title>High diversity of culturable Acinetobacter species in natural soil and water ecosystems.</title>
        <authorList>
            <person name="Nemec A."/>
            <person name="Radolfova-Krizova L."/>
        </authorList>
    </citation>
    <scope>NUCLEOTIDE SEQUENCE [LARGE SCALE GENOMIC DNA]</scope>
    <source>
        <strain evidence="3 4">ANC 4999</strain>
    </source>
</reference>
<name>A0A1Y3C9R1_9GAMM</name>
<dbReference type="PANTHER" id="PTHR36571">
    <property type="entry name" value="PROTEIN YGIW"/>
    <property type="match status" value="1"/>
</dbReference>
<evidence type="ECO:0000256" key="1">
    <source>
        <dbReference type="ARBA" id="ARBA00022729"/>
    </source>
</evidence>
<dbReference type="EMBL" id="NEGB01000012">
    <property type="protein sequence ID" value="OTG62652.1"/>
    <property type="molecule type" value="Genomic_DNA"/>
</dbReference>
<keyword evidence="1 2" id="KW-0732">Signal</keyword>
<protein>
    <submittedName>
        <fullName evidence="3">DNA-binding protein</fullName>
    </submittedName>
</protein>
<dbReference type="Pfam" id="PF04076">
    <property type="entry name" value="BOF"/>
    <property type="match status" value="1"/>
</dbReference>
<keyword evidence="4" id="KW-1185">Reference proteome</keyword>
<dbReference type="PANTHER" id="PTHR36571:SF1">
    <property type="entry name" value="PROTEIN YGIW"/>
    <property type="match status" value="1"/>
</dbReference>
<dbReference type="STRING" id="1977882.B9T28_14225"/>
<organism evidence="3 4">
    <name type="scientific">Acinetobacter silvestris</name>
    <dbReference type="NCBI Taxonomy" id="1977882"/>
    <lineage>
        <taxon>Bacteria</taxon>
        <taxon>Pseudomonadati</taxon>
        <taxon>Pseudomonadota</taxon>
        <taxon>Gammaproteobacteria</taxon>
        <taxon>Moraxellales</taxon>
        <taxon>Moraxellaceae</taxon>
        <taxon>Acinetobacter</taxon>
    </lineage>
</organism>
<comment type="caution">
    <text evidence="3">The sequence shown here is derived from an EMBL/GenBank/DDBJ whole genome shotgun (WGS) entry which is preliminary data.</text>
</comment>
<gene>
    <name evidence="3" type="ORF">B9T28_14225</name>
</gene>